<dbReference type="InterPro" id="IPR000086">
    <property type="entry name" value="NUDIX_hydrolase_dom"/>
</dbReference>
<evidence type="ECO:0000256" key="5">
    <source>
        <dbReference type="ARBA" id="ARBA00032644"/>
    </source>
</evidence>
<dbReference type="RefSeq" id="WP_084116061.1">
    <property type="nucleotide sequence ID" value="NZ_FWXH01000007.1"/>
</dbReference>
<protein>
    <recommendedName>
        <fullName evidence="2">Bis(5'-nucleosyl)-tetraphosphatase [asymmetrical]</fullName>
    </recommendedName>
    <alternativeName>
        <fullName evidence="5">Diadenosine 5',5'''-P1,P4-tetraphosphate asymmetrical hydrolase</fullName>
    </alternativeName>
</protein>
<reference evidence="7 8" key="1">
    <citation type="submission" date="2017-04" db="EMBL/GenBank/DDBJ databases">
        <authorList>
            <person name="Afonso C.L."/>
            <person name="Miller P.J."/>
            <person name="Scott M.A."/>
            <person name="Spackman E."/>
            <person name="Goraichik I."/>
            <person name="Dimitrov K.M."/>
            <person name="Suarez D.L."/>
            <person name="Swayne D.E."/>
        </authorList>
    </citation>
    <scope>NUCLEOTIDE SEQUENCE [LARGE SCALE GENOMIC DNA]</scope>
    <source>
        <strain evidence="7 8">DSM 12555</strain>
    </source>
</reference>
<keyword evidence="8" id="KW-1185">Reference proteome</keyword>
<feature type="domain" description="Nudix hydrolase" evidence="6">
    <location>
        <begin position="2"/>
        <end position="131"/>
    </location>
</feature>
<dbReference type="OrthoDB" id="9816289at2"/>
<dbReference type="InterPro" id="IPR051325">
    <property type="entry name" value="Nudix_hydrolase_domain"/>
</dbReference>
<comment type="similarity">
    <text evidence="1">Belongs to the Nudix hydrolase family.</text>
</comment>
<keyword evidence="4" id="KW-0378">Hydrolase</keyword>
<dbReference type="GO" id="GO:0006167">
    <property type="term" value="P:AMP biosynthetic process"/>
    <property type="evidence" value="ECO:0007669"/>
    <property type="project" value="TreeGrafter"/>
</dbReference>
<dbReference type="GO" id="GO:0000166">
    <property type="term" value="F:nucleotide binding"/>
    <property type="evidence" value="ECO:0007669"/>
    <property type="project" value="UniProtKB-KW"/>
</dbReference>
<evidence type="ECO:0000256" key="4">
    <source>
        <dbReference type="ARBA" id="ARBA00022801"/>
    </source>
</evidence>
<name>A0A1W1XKV1_9CLOT</name>
<dbReference type="SUPFAM" id="SSF55811">
    <property type="entry name" value="Nudix"/>
    <property type="match status" value="1"/>
</dbReference>
<evidence type="ECO:0000256" key="3">
    <source>
        <dbReference type="ARBA" id="ARBA00022741"/>
    </source>
</evidence>
<dbReference type="Proteomes" id="UP000192468">
    <property type="component" value="Unassembled WGS sequence"/>
</dbReference>
<evidence type="ECO:0000259" key="6">
    <source>
        <dbReference type="PROSITE" id="PS51462"/>
    </source>
</evidence>
<evidence type="ECO:0000256" key="1">
    <source>
        <dbReference type="ARBA" id="ARBA00005582"/>
    </source>
</evidence>
<evidence type="ECO:0000313" key="8">
    <source>
        <dbReference type="Proteomes" id="UP000192468"/>
    </source>
</evidence>
<organism evidence="7 8">
    <name type="scientific">Clostridium acidisoli DSM 12555</name>
    <dbReference type="NCBI Taxonomy" id="1121291"/>
    <lineage>
        <taxon>Bacteria</taxon>
        <taxon>Bacillati</taxon>
        <taxon>Bacillota</taxon>
        <taxon>Clostridia</taxon>
        <taxon>Eubacteriales</taxon>
        <taxon>Clostridiaceae</taxon>
        <taxon>Clostridium</taxon>
    </lineage>
</organism>
<dbReference type="InterPro" id="IPR020084">
    <property type="entry name" value="NUDIX_hydrolase_CS"/>
</dbReference>
<keyword evidence="3" id="KW-0547">Nucleotide-binding</keyword>
<dbReference type="InterPro" id="IPR003565">
    <property type="entry name" value="Tetra_PHTase"/>
</dbReference>
<dbReference type="STRING" id="1121291.SAMN02745134_02228"/>
<dbReference type="InterPro" id="IPR015797">
    <property type="entry name" value="NUDIX_hydrolase-like_dom_sf"/>
</dbReference>
<dbReference type="PROSITE" id="PS51462">
    <property type="entry name" value="NUDIX"/>
    <property type="match status" value="1"/>
</dbReference>
<dbReference type="PANTHER" id="PTHR21340">
    <property type="entry name" value="DIADENOSINE 5,5-P1,P4-TETRAPHOSPHATE PYROPHOSPHOHYDROLASE MUTT"/>
    <property type="match status" value="1"/>
</dbReference>
<evidence type="ECO:0000313" key="7">
    <source>
        <dbReference type="EMBL" id="SMC24599.1"/>
    </source>
</evidence>
<dbReference type="PROSITE" id="PS00893">
    <property type="entry name" value="NUDIX_BOX"/>
    <property type="match status" value="1"/>
</dbReference>
<dbReference type="Gene3D" id="3.90.79.10">
    <property type="entry name" value="Nucleoside Triphosphate Pyrophosphohydrolase"/>
    <property type="match status" value="1"/>
</dbReference>
<accession>A0A1W1XKV1</accession>
<dbReference type="CDD" id="cd03428">
    <property type="entry name" value="NUDIX_Ap4A_Nudt2"/>
    <property type="match status" value="1"/>
</dbReference>
<evidence type="ECO:0000256" key="2">
    <source>
        <dbReference type="ARBA" id="ARBA00018911"/>
    </source>
</evidence>
<dbReference type="GO" id="GO:0006754">
    <property type="term" value="P:ATP biosynthetic process"/>
    <property type="evidence" value="ECO:0007669"/>
    <property type="project" value="TreeGrafter"/>
</dbReference>
<dbReference type="Pfam" id="PF00293">
    <property type="entry name" value="NUDIX"/>
    <property type="match status" value="1"/>
</dbReference>
<dbReference type="GO" id="GO:0004081">
    <property type="term" value="F:bis(5'-nucleosyl)-tetraphosphatase (asymmetrical) activity"/>
    <property type="evidence" value="ECO:0007669"/>
    <property type="project" value="TreeGrafter"/>
</dbReference>
<dbReference type="PANTHER" id="PTHR21340:SF0">
    <property type="entry name" value="BIS(5'-NUCLEOSYL)-TETRAPHOSPHATASE [ASYMMETRICAL]"/>
    <property type="match status" value="1"/>
</dbReference>
<gene>
    <name evidence="7" type="ORF">SAMN02745134_02228</name>
</gene>
<dbReference type="EMBL" id="FWXH01000007">
    <property type="protein sequence ID" value="SMC24599.1"/>
    <property type="molecule type" value="Genomic_DNA"/>
</dbReference>
<dbReference type="AlphaFoldDB" id="A0A1W1XKV1"/>
<proteinExistence type="inferred from homology"/>
<sequence>MNFEKSCGAVVYKVKEGKIKYLAVKSKRDGHWGFAKGHVEKGETEIDTAKREVLEETNIKVRLLDGFRVTKEYYPNENLHKEVVFFIGNSDIYDVKIQEEEVEDYILATYDETYETLTYESDKDVLKKANEYLLKLGI</sequence>